<keyword evidence="4" id="KW-1185">Reference proteome</keyword>
<evidence type="ECO:0000313" key="3">
    <source>
        <dbReference type="EMBL" id="CAC5393593.1"/>
    </source>
</evidence>
<dbReference type="EMBL" id="CACVKT020005205">
    <property type="protein sequence ID" value="CAC5393593.1"/>
    <property type="molecule type" value="Genomic_DNA"/>
</dbReference>
<name>A0A6J8CB19_MYTCO</name>
<evidence type="ECO:0000256" key="1">
    <source>
        <dbReference type="SAM" id="MobiDB-lite"/>
    </source>
</evidence>
<feature type="compositionally biased region" description="Polar residues" evidence="1">
    <location>
        <begin position="412"/>
        <end position="433"/>
    </location>
</feature>
<organism evidence="3 4">
    <name type="scientific">Mytilus coruscus</name>
    <name type="common">Sea mussel</name>
    <dbReference type="NCBI Taxonomy" id="42192"/>
    <lineage>
        <taxon>Eukaryota</taxon>
        <taxon>Metazoa</taxon>
        <taxon>Spiralia</taxon>
        <taxon>Lophotrochozoa</taxon>
        <taxon>Mollusca</taxon>
        <taxon>Bivalvia</taxon>
        <taxon>Autobranchia</taxon>
        <taxon>Pteriomorphia</taxon>
        <taxon>Mytilida</taxon>
        <taxon>Mytiloidea</taxon>
        <taxon>Mytilidae</taxon>
        <taxon>Mytilinae</taxon>
        <taxon>Mytilus</taxon>
    </lineage>
</organism>
<gene>
    <name evidence="3" type="ORF">MCOR_28443</name>
</gene>
<dbReference type="PROSITE" id="PS50181">
    <property type="entry name" value="FBOX"/>
    <property type="match status" value="1"/>
</dbReference>
<dbReference type="PANTHER" id="PTHR46432:SF1">
    <property type="entry name" value="F-BOX ONLY PROTEIN 42"/>
    <property type="match status" value="1"/>
</dbReference>
<feature type="region of interest" description="Disordered" evidence="1">
    <location>
        <begin position="321"/>
        <end position="433"/>
    </location>
</feature>
<feature type="region of interest" description="Disordered" evidence="1">
    <location>
        <begin position="488"/>
        <end position="522"/>
    </location>
</feature>
<dbReference type="OrthoDB" id="9973021at2759"/>
<proteinExistence type="predicted"/>
<dbReference type="SMART" id="SM00256">
    <property type="entry name" value="FBOX"/>
    <property type="match status" value="1"/>
</dbReference>
<dbReference type="InterPro" id="IPR052821">
    <property type="entry name" value="F-box_only_SRC"/>
</dbReference>
<dbReference type="InterPro" id="IPR001810">
    <property type="entry name" value="F-box_dom"/>
</dbReference>
<sequence>MEMELETCTSNVHIDDLPEEILEFILSKVSPYRDVKSCMLVCRRWYRLAAGVTRQLRQTFQNCVYESKVKWTRIAPEIDIIRVTERYSHCACYYDKSLYVFGGCTSMNTTFNDLWRFDLARREWIRPLAMGTYPSPKACSSMVVYKDSLVLFGGWSHPTPYPLHQAAGFFYELHMYKPEVNRWYLVTSISREHPPPTAGHSASIVKDTMLLFGGSSVPGTGTNDLWRFDFIDLTWKKIVTDNKRPSPRFGQTQVTVDDQHILVIGGCGGPNQIFNDMWLLSMDKDPWEWTEVKVNNTDCAAPQLWCHPACKIGNMITVLSKPTKSVSKPTSQPSPNLRPVENIQQNRVWVPPVEREIPPSDRGGDNPGPSHRMPTAGPSHYGDQRYNSSSTESDEESMPQFKRPSIVENDSPRQPLQSGRSRLQPSDPDSTSKLGAILNYVEQQKKLQLSAMESTSSVRTGSPSVRPNAMSNRQKQLEALRKMEEKLRENMAQQAKQKQTGQSRNTEAQNLTSSRRRDPHSQMHLHVLDIAEVVQGHVTWRPIDESFSLDAPDETIFYSLSEGRGELIMFGGIQRDIQSMQRGVDLKSHLVSNILYILSPLKTSI</sequence>
<evidence type="ECO:0000259" key="2">
    <source>
        <dbReference type="PROSITE" id="PS50181"/>
    </source>
</evidence>
<dbReference type="InterPro" id="IPR036047">
    <property type="entry name" value="F-box-like_dom_sf"/>
</dbReference>
<dbReference type="SUPFAM" id="SSF117281">
    <property type="entry name" value="Kelch motif"/>
    <property type="match status" value="1"/>
</dbReference>
<dbReference type="Pfam" id="PF12937">
    <property type="entry name" value="F-box-like"/>
    <property type="match status" value="1"/>
</dbReference>
<dbReference type="SUPFAM" id="SSF81383">
    <property type="entry name" value="F-box domain"/>
    <property type="match status" value="1"/>
</dbReference>
<dbReference type="Gene3D" id="1.20.1280.50">
    <property type="match status" value="1"/>
</dbReference>
<dbReference type="GO" id="GO:0019005">
    <property type="term" value="C:SCF ubiquitin ligase complex"/>
    <property type="evidence" value="ECO:0007669"/>
    <property type="project" value="TreeGrafter"/>
</dbReference>
<dbReference type="CDD" id="cd22110">
    <property type="entry name" value="F-box_FBXO42"/>
    <property type="match status" value="1"/>
</dbReference>
<reference evidence="3 4" key="1">
    <citation type="submission" date="2020-06" db="EMBL/GenBank/DDBJ databases">
        <authorList>
            <person name="Li R."/>
            <person name="Bekaert M."/>
        </authorList>
    </citation>
    <scope>NUCLEOTIDE SEQUENCE [LARGE SCALE GENOMIC DNA]</scope>
    <source>
        <strain evidence="4">wild</strain>
    </source>
</reference>
<dbReference type="InterPro" id="IPR015915">
    <property type="entry name" value="Kelch-typ_b-propeller"/>
</dbReference>
<dbReference type="PANTHER" id="PTHR46432">
    <property type="entry name" value="F-BOX ONLY PROTEIN 42"/>
    <property type="match status" value="1"/>
</dbReference>
<dbReference type="Gene3D" id="2.120.10.80">
    <property type="entry name" value="Kelch-type beta propeller"/>
    <property type="match status" value="1"/>
</dbReference>
<dbReference type="AlphaFoldDB" id="A0A6J8CB19"/>
<feature type="compositionally biased region" description="Low complexity" evidence="1">
    <location>
        <begin position="321"/>
        <end position="335"/>
    </location>
</feature>
<dbReference type="GO" id="GO:1990756">
    <property type="term" value="F:ubiquitin-like ligase-substrate adaptor activity"/>
    <property type="evidence" value="ECO:0007669"/>
    <property type="project" value="TreeGrafter"/>
</dbReference>
<feature type="compositionally biased region" description="Polar residues" evidence="1">
    <location>
        <begin position="491"/>
        <end position="513"/>
    </location>
</feature>
<protein>
    <submittedName>
        <fullName evidence="3">FBXO42</fullName>
    </submittedName>
</protein>
<feature type="domain" description="F-box" evidence="2">
    <location>
        <begin position="11"/>
        <end position="59"/>
    </location>
</feature>
<accession>A0A6J8CB19</accession>
<evidence type="ECO:0000313" key="4">
    <source>
        <dbReference type="Proteomes" id="UP000507470"/>
    </source>
</evidence>
<feature type="compositionally biased region" description="Basic and acidic residues" evidence="1">
    <location>
        <begin position="353"/>
        <end position="364"/>
    </location>
</feature>
<feature type="region of interest" description="Disordered" evidence="1">
    <location>
        <begin position="451"/>
        <end position="473"/>
    </location>
</feature>
<dbReference type="Proteomes" id="UP000507470">
    <property type="component" value="Unassembled WGS sequence"/>
</dbReference>
<dbReference type="Pfam" id="PF13415">
    <property type="entry name" value="Beta-prop_FBX42"/>
    <property type="match status" value="1"/>
</dbReference>